<proteinExistence type="predicted"/>
<sequence length="53" mass="6238">MKAMPMERWGQNHHLCQLELIKMQLLAFLHPTRMLPRQKVTGQIPRSEQVTGQ</sequence>
<accession>A0A2P2PLM6</accession>
<dbReference type="AlphaFoldDB" id="A0A2P2PLM6"/>
<organism evidence="1">
    <name type="scientific">Rhizophora mucronata</name>
    <name type="common">Asiatic mangrove</name>
    <dbReference type="NCBI Taxonomy" id="61149"/>
    <lineage>
        <taxon>Eukaryota</taxon>
        <taxon>Viridiplantae</taxon>
        <taxon>Streptophyta</taxon>
        <taxon>Embryophyta</taxon>
        <taxon>Tracheophyta</taxon>
        <taxon>Spermatophyta</taxon>
        <taxon>Magnoliopsida</taxon>
        <taxon>eudicotyledons</taxon>
        <taxon>Gunneridae</taxon>
        <taxon>Pentapetalae</taxon>
        <taxon>rosids</taxon>
        <taxon>fabids</taxon>
        <taxon>Malpighiales</taxon>
        <taxon>Rhizophoraceae</taxon>
        <taxon>Rhizophora</taxon>
    </lineage>
</organism>
<evidence type="ECO:0000313" key="1">
    <source>
        <dbReference type="EMBL" id="MBX55642.1"/>
    </source>
</evidence>
<dbReference type="EMBL" id="GGEC01075158">
    <property type="protein sequence ID" value="MBX55642.1"/>
    <property type="molecule type" value="Transcribed_RNA"/>
</dbReference>
<reference evidence="1" key="1">
    <citation type="submission" date="2018-02" db="EMBL/GenBank/DDBJ databases">
        <title>Rhizophora mucronata_Transcriptome.</title>
        <authorList>
            <person name="Meera S.P."/>
            <person name="Sreeshan A."/>
            <person name="Augustine A."/>
        </authorList>
    </citation>
    <scope>NUCLEOTIDE SEQUENCE</scope>
    <source>
        <tissue evidence="1">Leaf</tissue>
    </source>
</reference>
<name>A0A2P2PLM6_RHIMU</name>
<protein>
    <submittedName>
        <fullName evidence="1">Uncharacterized protein</fullName>
    </submittedName>
</protein>